<accession>A0A0F9TJJ3</accession>
<evidence type="ECO:0000313" key="1">
    <source>
        <dbReference type="EMBL" id="KKN81370.1"/>
    </source>
</evidence>
<dbReference type="EMBL" id="LAZR01000215">
    <property type="protein sequence ID" value="KKN81370.1"/>
    <property type="molecule type" value="Genomic_DNA"/>
</dbReference>
<organism evidence="1">
    <name type="scientific">marine sediment metagenome</name>
    <dbReference type="NCBI Taxonomy" id="412755"/>
    <lineage>
        <taxon>unclassified sequences</taxon>
        <taxon>metagenomes</taxon>
        <taxon>ecological metagenomes</taxon>
    </lineage>
</organism>
<reference evidence="1" key="1">
    <citation type="journal article" date="2015" name="Nature">
        <title>Complex archaea that bridge the gap between prokaryotes and eukaryotes.</title>
        <authorList>
            <person name="Spang A."/>
            <person name="Saw J.H."/>
            <person name="Jorgensen S.L."/>
            <person name="Zaremba-Niedzwiedzka K."/>
            <person name="Martijn J."/>
            <person name="Lind A.E."/>
            <person name="van Eijk R."/>
            <person name="Schleper C."/>
            <person name="Guy L."/>
            <person name="Ettema T.J."/>
        </authorList>
    </citation>
    <scope>NUCLEOTIDE SEQUENCE</scope>
</reference>
<gene>
    <name evidence="1" type="ORF">LCGC14_0319830</name>
</gene>
<proteinExistence type="predicted"/>
<sequence length="162" mass="18483">MTEKITKVIDPNWTLVATPVDDGDGTVIRVEFELFETVRNFPKNVDDQELYAHGRVKWDGCSDWWFDRQSSENSESTLKRFLHFCEEPNVGGLMSKVYFACGEMMDAFEGTSLVEEVAFTRQQIIEEVLLAVWDATQDDGPLPYDDDVVSVALDYARKKLAT</sequence>
<name>A0A0F9TJJ3_9ZZZZ</name>
<comment type="caution">
    <text evidence="1">The sequence shown here is derived from an EMBL/GenBank/DDBJ whole genome shotgun (WGS) entry which is preliminary data.</text>
</comment>
<protein>
    <submittedName>
        <fullName evidence="1">Uncharacterized protein</fullName>
    </submittedName>
</protein>
<dbReference type="AlphaFoldDB" id="A0A0F9TJJ3"/>